<name>A0A0J6FGF3_COCPO</name>
<gene>
    <name evidence="2" type="ORF">CPAG_04762</name>
</gene>
<organism evidence="2 3">
    <name type="scientific">Coccidioides posadasii RMSCC 3488</name>
    <dbReference type="NCBI Taxonomy" id="454284"/>
    <lineage>
        <taxon>Eukaryota</taxon>
        <taxon>Fungi</taxon>
        <taxon>Dikarya</taxon>
        <taxon>Ascomycota</taxon>
        <taxon>Pezizomycotina</taxon>
        <taxon>Eurotiomycetes</taxon>
        <taxon>Eurotiomycetidae</taxon>
        <taxon>Onygenales</taxon>
        <taxon>Onygenaceae</taxon>
        <taxon>Coccidioides</taxon>
    </lineage>
</organism>
<evidence type="ECO:0000313" key="2">
    <source>
        <dbReference type="EMBL" id="KMM68435.1"/>
    </source>
</evidence>
<reference evidence="2 3" key="1">
    <citation type="submission" date="2007-06" db="EMBL/GenBank/DDBJ databases">
        <title>The Genome Sequence of Coccidioides posadasii RMSCC_3488.</title>
        <authorList>
            <consortium name="Coccidioides Genome Resources Consortium"/>
            <consortium name="The Broad Institute Genome Sequencing Platform"/>
            <person name="Henn M.R."/>
            <person name="Sykes S."/>
            <person name="Young S."/>
            <person name="Jaffe D."/>
            <person name="Berlin A."/>
            <person name="Alvarez P."/>
            <person name="Butler J."/>
            <person name="Gnerre S."/>
            <person name="Grabherr M."/>
            <person name="Mauceli E."/>
            <person name="Brockman W."/>
            <person name="Kodira C."/>
            <person name="Alvarado L."/>
            <person name="Zeng Q."/>
            <person name="Crawford M."/>
            <person name="Antoine C."/>
            <person name="Devon K."/>
            <person name="Galgiani J."/>
            <person name="Orsborn K."/>
            <person name="Lewis M.L."/>
            <person name="Nusbaum C."/>
            <person name="Galagan J."/>
            <person name="Birren B."/>
        </authorList>
    </citation>
    <scope>NUCLEOTIDE SEQUENCE [LARGE SCALE GENOMIC DNA]</scope>
    <source>
        <strain evidence="2 3">RMSCC 3488</strain>
    </source>
</reference>
<dbReference type="EMBL" id="DS268111">
    <property type="protein sequence ID" value="KMM68435.1"/>
    <property type="molecule type" value="Genomic_DNA"/>
</dbReference>
<accession>A0A0J6FGF3</accession>
<dbReference type="AlphaFoldDB" id="A0A0J6FGF3"/>
<protein>
    <submittedName>
        <fullName evidence="2">Uncharacterized protein</fullName>
    </submittedName>
</protein>
<evidence type="ECO:0000313" key="3">
    <source>
        <dbReference type="Proteomes" id="UP000054567"/>
    </source>
</evidence>
<dbReference type="Proteomes" id="UP000054567">
    <property type="component" value="Unassembled WGS sequence"/>
</dbReference>
<sequence length="111" mass="12121">MPRAGVSKKGEYIGGTCVFQCKSAAARRSLEGFNNKPPWKRRKAPAPLPTHPPGAQAPLRPGSRQQAGHAAERQAQNLPRHIPLVTLDYHLFILVRVSSARDPKASLSITH</sequence>
<dbReference type="VEuPathDB" id="FungiDB:CPAG_04762"/>
<proteinExistence type="predicted"/>
<evidence type="ECO:0000256" key="1">
    <source>
        <dbReference type="SAM" id="MobiDB-lite"/>
    </source>
</evidence>
<reference evidence="3" key="3">
    <citation type="journal article" date="2010" name="Genome Res.">
        <title>Population genomic sequencing of Coccidioides fungi reveals recent hybridization and transposon control.</title>
        <authorList>
            <person name="Neafsey D.E."/>
            <person name="Barker B.M."/>
            <person name="Sharpton T.J."/>
            <person name="Stajich J.E."/>
            <person name="Park D.J."/>
            <person name="Whiston E."/>
            <person name="Hung C.-Y."/>
            <person name="McMahan C."/>
            <person name="White J."/>
            <person name="Sykes S."/>
            <person name="Heiman D."/>
            <person name="Young S."/>
            <person name="Zeng Q."/>
            <person name="Abouelleil A."/>
            <person name="Aftuck L."/>
            <person name="Bessette D."/>
            <person name="Brown A."/>
            <person name="FitzGerald M."/>
            <person name="Lui A."/>
            <person name="Macdonald J.P."/>
            <person name="Priest M."/>
            <person name="Orbach M.J."/>
            <person name="Galgiani J.N."/>
            <person name="Kirkland T.N."/>
            <person name="Cole G.T."/>
            <person name="Birren B.W."/>
            <person name="Henn M.R."/>
            <person name="Taylor J.W."/>
            <person name="Rounsley S.D."/>
        </authorList>
    </citation>
    <scope>NUCLEOTIDE SEQUENCE [LARGE SCALE GENOMIC DNA]</scope>
    <source>
        <strain evidence="3">RMSCC 3488</strain>
    </source>
</reference>
<feature type="region of interest" description="Disordered" evidence="1">
    <location>
        <begin position="30"/>
        <end position="79"/>
    </location>
</feature>
<reference evidence="3" key="2">
    <citation type="journal article" date="2009" name="Genome Res.">
        <title>Comparative genomic analyses of the human fungal pathogens Coccidioides and their relatives.</title>
        <authorList>
            <person name="Sharpton T.J."/>
            <person name="Stajich J.E."/>
            <person name="Rounsley S.D."/>
            <person name="Gardner M.J."/>
            <person name="Wortman J.R."/>
            <person name="Jordar V.S."/>
            <person name="Maiti R."/>
            <person name="Kodira C.D."/>
            <person name="Neafsey D.E."/>
            <person name="Zeng Q."/>
            <person name="Hung C.-Y."/>
            <person name="McMahan C."/>
            <person name="Muszewska A."/>
            <person name="Grynberg M."/>
            <person name="Mandel M.A."/>
            <person name="Kellner E.M."/>
            <person name="Barker B.M."/>
            <person name="Galgiani J.N."/>
            <person name="Orbach M.J."/>
            <person name="Kirkland T.N."/>
            <person name="Cole G.T."/>
            <person name="Henn M.R."/>
            <person name="Birren B.W."/>
            <person name="Taylor J.W."/>
        </authorList>
    </citation>
    <scope>NUCLEOTIDE SEQUENCE [LARGE SCALE GENOMIC DNA]</scope>
    <source>
        <strain evidence="3">RMSCC 3488</strain>
    </source>
</reference>